<dbReference type="PANTHER" id="PTHR35814:SF1">
    <property type="entry name" value="GLUTATHIONE S-TRANSFERASE-RELATED"/>
    <property type="match status" value="1"/>
</dbReference>
<comment type="subcellular location">
    <subcellularLocation>
        <location evidence="1">Membrane</location>
    </subcellularLocation>
</comment>
<evidence type="ECO:0000313" key="7">
    <source>
        <dbReference type="Proteomes" id="UP001201549"/>
    </source>
</evidence>
<keyword evidence="3 5" id="KW-1133">Transmembrane helix</keyword>
<name>A0ABT2FN20_9GAMM</name>
<accession>A0ABT2FN20</accession>
<sequence length="136" mass="14740">MTFYISGLYAGLTGLLLLVLSAFVVAVRAKTKVGIGDGQQPALVAAMRAQGNLIEYAPLVLLLLVMAEAAHLNAMWLHIIGVVWLVGRILHAFGMITAQGNVHPGRLVGILLTWITLLVLSLLNCWYWAASYWLAS</sequence>
<feature type="transmembrane region" description="Helical" evidence="5">
    <location>
        <begin position="53"/>
        <end position="70"/>
    </location>
</feature>
<evidence type="ECO:0000256" key="1">
    <source>
        <dbReference type="ARBA" id="ARBA00004370"/>
    </source>
</evidence>
<dbReference type="EMBL" id="JAKOGG010000011">
    <property type="protein sequence ID" value="MCS4557648.1"/>
    <property type="molecule type" value="Genomic_DNA"/>
</dbReference>
<feature type="transmembrane region" description="Helical" evidence="5">
    <location>
        <begin position="6"/>
        <end position="27"/>
    </location>
</feature>
<keyword evidence="4 5" id="KW-0472">Membrane</keyword>
<comment type="caution">
    <text evidence="6">The sequence shown here is derived from an EMBL/GenBank/DDBJ whole genome shotgun (WGS) entry which is preliminary data.</text>
</comment>
<dbReference type="InterPro" id="IPR001129">
    <property type="entry name" value="Membr-assoc_MAPEG"/>
</dbReference>
<evidence type="ECO:0000256" key="5">
    <source>
        <dbReference type="SAM" id="Phobius"/>
    </source>
</evidence>
<dbReference type="PANTHER" id="PTHR35814">
    <property type="match status" value="1"/>
</dbReference>
<feature type="transmembrane region" description="Helical" evidence="5">
    <location>
        <begin position="108"/>
        <end position="129"/>
    </location>
</feature>
<organism evidence="6 7">
    <name type="scientific">Shewanella electrica</name>
    <dbReference type="NCBI Taxonomy" id="515560"/>
    <lineage>
        <taxon>Bacteria</taxon>
        <taxon>Pseudomonadati</taxon>
        <taxon>Pseudomonadota</taxon>
        <taxon>Gammaproteobacteria</taxon>
        <taxon>Alteromonadales</taxon>
        <taxon>Shewanellaceae</taxon>
        <taxon>Shewanella</taxon>
    </lineage>
</organism>
<dbReference type="SUPFAM" id="SSF161084">
    <property type="entry name" value="MAPEG domain-like"/>
    <property type="match status" value="1"/>
</dbReference>
<protein>
    <submittedName>
        <fullName evidence="6">MAPEG family protein</fullName>
    </submittedName>
</protein>
<dbReference type="InterPro" id="IPR023352">
    <property type="entry name" value="MAPEG-like_dom_sf"/>
</dbReference>
<reference evidence="7" key="1">
    <citation type="submission" date="2023-07" db="EMBL/GenBank/DDBJ databases">
        <title>Shewanella mangrovi sp. nov., an acetaldehyde- degrading bacterium isolated from mangrove sediment.</title>
        <authorList>
            <person name="Liu Y."/>
        </authorList>
    </citation>
    <scope>NUCLEOTIDE SEQUENCE [LARGE SCALE GENOMIC DNA]</scope>
    <source>
        <strain evidence="7">C32</strain>
    </source>
</reference>
<gene>
    <name evidence="6" type="ORF">L9G74_14455</name>
</gene>
<dbReference type="Proteomes" id="UP001201549">
    <property type="component" value="Unassembled WGS sequence"/>
</dbReference>
<evidence type="ECO:0000256" key="3">
    <source>
        <dbReference type="ARBA" id="ARBA00022989"/>
    </source>
</evidence>
<proteinExistence type="predicted"/>
<dbReference type="Pfam" id="PF01124">
    <property type="entry name" value="MAPEG"/>
    <property type="match status" value="1"/>
</dbReference>
<evidence type="ECO:0000256" key="4">
    <source>
        <dbReference type="ARBA" id="ARBA00023136"/>
    </source>
</evidence>
<evidence type="ECO:0000256" key="2">
    <source>
        <dbReference type="ARBA" id="ARBA00022692"/>
    </source>
</evidence>
<keyword evidence="2 5" id="KW-0812">Transmembrane</keyword>
<dbReference type="Gene3D" id="1.20.120.550">
    <property type="entry name" value="Membrane associated eicosanoid/glutathione metabolism-like domain"/>
    <property type="match status" value="1"/>
</dbReference>
<feature type="transmembrane region" description="Helical" evidence="5">
    <location>
        <begin position="76"/>
        <end position="96"/>
    </location>
</feature>
<dbReference type="RefSeq" id="WP_238897124.1">
    <property type="nucleotide sequence ID" value="NZ_JAKOGG010000011.1"/>
</dbReference>
<evidence type="ECO:0000313" key="6">
    <source>
        <dbReference type="EMBL" id="MCS4557648.1"/>
    </source>
</evidence>
<keyword evidence="7" id="KW-1185">Reference proteome</keyword>